<evidence type="ECO:0000313" key="3">
    <source>
        <dbReference type="EMBL" id="AFY82297.1"/>
    </source>
</evidence>
<dbReference type="KEGG" id="oac:Oscil6304_2687"/>
<dbReference type="eggNOG" id="COG0457">
    <property type="taxonomic scope" value="Bacteria"/>
</dbReference>
<evidence type="ECO:0000256" key="1">
    <source>
        <dbReference type="SAM" id="MobiDB-lite"/>
    </source>
</evidence>
<protein>
    <recommendedName>
        <fullName evidence="5">Pre-peptidase</fullName>
    </recommendedName>
</protein>
<reference evidence="3 4" key="1">
    <citation type="submission" date="2012-06" db="EMBL/GenBank/DDBJ databases">
        <title>Finished chromosome of genome of Oscillatoria acuminata PCC 6304.</title>
        <authorList>
            <consortium name="US DOE Joint Genome Institute"/>
            <person name="Gugger M."/>
            <person name="Coursin T."/>
            <person name="Rippka R."/>
            <person name="Tandeau De Marsac N."/>
            <person name="Huntemann M."/>
            <person name="Wei C.-L."/>
            <person name="Han J."/>
            <person name="Detter J.C."/>
            <person name="Han C."/>
            <person name="Tapia R."/>
            <person name="Davenport K."/>
            <person name="Daligault H."/>
            <person name="Erkkila T."/>
            <person name="Gu W."/>
            <person name="Munk A.C.C."/>
            <person name="Teshima H."/>
            <person name="Xu Y."/>
            <person name="Chain P."/>
            <person name="Chen A."/>
            <person name="Krypides N."/>
            <person name="Mavromatis K."/>
            <person name="Markowitz V."/>
            <person name="Szeto E."/>
            <person name="Ivanova N."/>
            <person name="Mikhailova N."/>
            <person name="Ovchinnikova G."/>
            <person name="Pagani I."/>
            <person name="Pati A."/>
            <person name="Goodwin L."/>
            <person name="Peters L."/>
            <person name="Pitluck S."/>
            <person name="Woyke T."/>
            <person name="Kerfeld C."/>
        </authorList>
    </citation>
    <scope>NUCLEOTIDE SEQUENCE [LARGE SCALE GENOMIC DNA]</scope>
    <source>
        <strain evidence="3 4">PCC 6304</strain>
    </source>
</reference>
<dbReference type="AlphaFoldDB" id="K9THH4"/>
<feature type="region of interest" description="Disordered" evidence="1">
    <location>
        <begin position="333"/>
        <end position="356"/>
    </location>
</feature>
<feature type="chain" id="PRO_5003935931" description="Pre-peptidase" evidence="2">
    <location>
        <begin position="26"/>
        <end position="356"/>
    </location>
</feature>
<sequence>MIKPKFVKAMAIALAVSGMMFAVTASHDAEAQALEALNPGRSTSGVINATRSRLVAEGNQQLLANDYSFEGQSGDQLKIWIESQGSLNVKLVLFDPFEERVLSQDNDTQLKQGVTLRLRSPGTYRLRVLAEDNTQGSYIIKIETTNPERSRQADLVMGDLNLTITPCGNPELAVIRIGTETRCTRDMQRGGEYLYNSTTGQIEPRQTEPQETVRDRVAREFGMRWVPCGGQGLAEIAIDGEAVCTRDYPEGKYTYNAIASRFDPVPVADRNLQQLQEWGLNRVACGTGVVSILMNGQEYCTQPTDWLNVGHYRFIPAENRLEPMNSPVWTTDQNRDPVPHQTGNGLVTIQGDGDMV</sequence>
<gene>
    <name evidence="3" type="ORF">Oscil6304_2687</name>
</gene>
<dbReference type="HOGENOM" id="CLU_778105_0_0_3"/>
<dbReference type="InParanoid" id="K9THH4"/>
<evidence type="ECO:0000313" key="4">
    <source>
        <dbReference type="Proteomes" id="UP000010367"/>
    </source>
</evidence>
<accession>K9THH4</accession>
<dbReference type="Gene3D" id="2.60.120.380">
    <property type="match status" value="1"/>
</dbReference>
<dbReference type="STRING" id="56110.Oscil6304_2687"/>
<organism evidence="3 4">
    <name type="scientific">Oscillatoria acuminata PCC 6304</name>
    <dbReference type="NCBI Taxonomy" id="56110"/>
    <lineage>
        <taxon>Bacteria</taxon>
        <taxon>Bacillati</taxon>
        <taxon>Cyanobacteriota</taxon>
        <taxon>Cyanophyceae</taxon>
        <taxon>Oscillatoriophycideae</taxon>
        <taxon>Oscillatoriales</taxon>
        <taxon>Oscillatoriaceae</taxon>
        <taxon>Oscillatoria</taxon>
    </lineage>
</organism>
<evidence type="ECO:0008006" key="5">
    <source>
        <dbReference type="Google" id="ProtNLM"/>
    </source>
</evidence>
<dbReference type="Proteomes" id="UP000010367">
    <property type="component" value="Chromosome"/>
</dbReference>
<feature type="signal peptide" evidence="2">
    <location>
        <begin position="1"/>
        <end position="25"/>
    </location>
</feature>
<evidence type="ECO:0000256" key="2">
    <source>
        <dbReference type="SAM" id="SignalP"/>
    </source>
</evidence>
<name>K9THH4_9CYAN</name>
<dbReference type="EMBL" id="CP003607">
    <property type="protein sequence ID" value="AFY82297.1"/>
    <property type="molecule type" value="Genomic_DNA"/>
</dbReference>
<dbReference type="OrthoDB" id="452162at2"/>
<keyword evidence="2" id="KW-0732">Signal</keyword>
<keyword evidence="4" id="KW-1185">Reference proteome</keyword>
<proteinExistence type="predicted"/>
<dbReference type="RefSeq" id="WP_015148937.1">
    <property type="nucleotide sequence ID" value="NC_019693.1"/>
</dbReference>